<dbReference type="Proteomes" id="UP000032141">
    <property type="component" value="Chromosome C3"/>
</dbReference>
<reference evidence="1" key="2">
    <citation type="submission" date="2015-03" db="UniProtKB">
        <authorList>
            <consortium name="EnsemblPlants"/>
        </authorList>
    </citation>
    <scope>IDENTIFICATION</scope>
</reference>
<dbReference type="AlphaFoldDB" id="A0A0D3BIX3"/>
<organism evidence="1 2">
    <name type="scientific">Brassica oleracea var. oleracea</name>
    <dbReference type="NCBI Taxonomy" id="109376"/>
    <lineage>
        <taxon>Eukaryota</taxon>
        <taxon>Viridiplantae</taxon>
        <taxon>Streptophyta</taxon>
        <taxon>Embryophyta</taxon>
        <taxon>Tracheophyta</taxon>
        <taxon>Spermatophyta</taxon>
        <taxon>Magnoliopsida</taxon>
        <taxon>eudicotyledons</taxon>
        <taxon>Gunneridae</taxon>
        <taxon>Pentapetalae</taxon>
        <taxon>rosids</taxon>
        <taxon>malvids</taxon>
        <taxon>Brassicales</taxon>
        <taxon>Brassicaceae</taxon>
        <taxon>Brassiceae</taxon>
        <taxon>Brassica</taxon>
    </lineage>
</organism>
<evidence type="ECO:0000313" key="2">
    <source>
        <dbReference type="Proteomes" id="UP000032141"/>
    </source>
</evidence>
<dbReference type="Gramene" id="Bo3g146310.1">
    <property type="protein sequence ID" value="Bo3g146310.1"/>
    <property type="gene ID" value="Bo3g146310"/>
</dbReference>
<keyword evidence="2" id="KW-1185">Reference proteome</keyword>
<protein>
    <submittedName>
        <fullName evidence="1">Uncharacterized protein</fullName>
    </submittedName>
</protein>
<reference evidence="1 2" key="1">
    <citation type="journal article" date="2014" name="Genome Biol.">
        <title>Transcriptome and methylome profiling reveals relics of genome dominance in the mesopolyploid Brassica oleracea.</title>
        <authorList>
            <person name="Parkin I.A."/>
            <person name="Koh C."/>
            <person name="Tang H."/>
            <person name="Robinson S.J."/>
            <person name="Kagale S."/>
            <person name="Clarke W.E."/>
            <person name="Town C.D."/>
            <person name="Nixon J."/>
            <person name="Krishnakumar V."/>
            <person name="Bidwell S.L."/>
            <person name="Denoeud F."/>
            <person name="Belcram H."/>
            <person name="Links M.G."/>
            <person name="Just J."/>
            <person name="Clarke C."/>
            <person name="Bender T."/>
            <person name="Huebert T."/>
            <person name="Mason A.S."/>
            <person name="Pires J.C."/>
            <person name="Barker G."/>
            <person name="Moore J."/>
            <person name="Walley P.G."/>
            <person name="Manoli S."/>
            <person name="Batley J."/>
            <person name="Edwards D."/>
            <person name="Nelson M.N."/>
            <person name="Wang X."/>
            <person name="Paterson A.H."/>
            <person name="King G."/>
            <person name="Bancroft I."/>
            <person name="Chalhoub B."/>
            <person name="Sharpe A.G."/>
        </authorList>
    </citation>
    <scope>NUCLEOTIDE SEQUENCE</scope>
    <source>
        <strain evidence="1 2">cv. TO1000</strain>
    </source>
</reference>
<sequence length="77" mass="9117">MQIKDWWWVYRTEPPPFSFVIASKLQPLLSGCVEEAPQSSARLIIFLDKLIRNRVSSLRKISENKYEKAMEIWFGSR</sequence>
<accession>A0A0D3BIX3</accession>
<dbReference type="HOGENOM" id="CLU_2641543_0_0_1"/>
<dbReference type="EnsemblPlants" id="Bo3g146310.1">
    <property type="protein sequence ID" value="Bo3g146310.1"/>
    <property type="gene ID" value="Bo3g146310"/>
</dbReference>
<proteinExistence type="predicted"/>
<name>A0A0D3BIX3_BRAOL</name>
<evidence type="ECO:0000313" key="1">
    <source>
        <dbReference type="EnsemblPlants" id="Bo3g146310.1"/>
    </source>
</evidence>